<feature type="non-terminal residue" evidence="2">
    <location>
        <position position="1"/>
    </location>
</feature>
<reference evidence="2" key="1">
    <citation type="submission" date="2023-03" db="EMBL/GenBank/DDBJ databases">
        <title>Massive genome expansion in bonnet fungi (Mycena s.s.) driven by repeated elements and novel gene families across ecological guilds.</title>
        <authorList>
            <consortium name="Lawrence Berkeley National Laboratory"/>
            <person name="Harder C.B."/>
            <person name="Miyauchi S."/>
            <person name="Viragh M."/>
            <person name="Kuo A."/>
            <person name="Thoen E."/>
            <person name="Andreopoulos B."/>
            <person name="Lu D."/>
            <person name="Skrede I."/>
            <person name="Drula E."/>
            <person name="Henrissat B."/>
            <person name="Morin E."/>
            <person name="Kohler A."/>
            <person name="Barry K."/>
            <person name="LaButti K."/>
            <person name="Morin E."/>
            <person name="Salamov A."/>
            <person name="Lipzen A."/>
            <person name="Mereny Z."/>
            <person name="Hegedus B."/>
            <person name="Baldrian P."/>
            <person name="Stursova M."/>
            <person name="Weitz H."/>
            <person name="Taylor A."/>
            <person name="Grigoriev I.V."/>
            <person name="Nagy L.G."/>
            <person name="Martin F."/>
            <person name="Kauserud H."/>
        </authorList>
    </citation>
    <scope>NUCLEOTIDE SEQUENCE</scope>
    <source>
        <strain evidence="2">CBHHK182m</strain>
    </source>
</reference>
<feature type="transmembrane region" description="Helical" evidence="1">
    <location>
        <begin position="24"/>
        <end position="44"/>
    </location>
</feature>
<keyword evidence="1" id="KW-1133">Transmembrane helix</keyword>
<gene>
    <name evidence="2" type="ORF">B0H16DRAFT_1532371</name>
</gene>
<feature type="transmembrane region" description="Helical" evidence="1">
    <location>
        <begin position="143"/>
        <end position="166"/>
    </location>
</feature>
<proteinExistence type="predicted"/>
<evidence type="ECO:0000256" key="1">
    <source>
        <dbReference type="SAM" id="Phobius"/>
    </source>
</evidence>
<keyword evidence="3" id="KW-1185">Reference proteome</keyword>
<evidence type="ECO:0000313" key="2">
    <source>
        <dbReference type="EMBL" id="KAJ7760460.1"/>
    </source>
</evidence>
<dbReference type="Proteomes" id="UP001215598">
    <property type="component" value="Unassembled WGS sequence"/>
</dbReference>
<sequence length="193" mass="21682">MSTPNVLLKYEVPFGHPDFLWRRFLFRNALLTSVFPFIVVPALVLSKTLALEQGTPIDAGTYLYSCADLISQKLIEPTACTTEVYDARVPLVVSGVLLVFVHFFLCLASARWSVTPPSVEPSVMMMSVVFALARMPIPGWQRLFFAAFSIPYTLRAWNTILPFFGLGHRRCWERRTGCPEPQLSAPVLLFPGL</sequence>
<feature type="transmembrane region" description="Helical" evidence="1">
    <location>
        <begin position="91"/>
        <end position="110"/>
    </location>
</feature>
<evidence type="ECO:0000313" key="3">
    <source>
        <dbReference type="Proteomes" id="UP001215598"/>
    </source>
</evidence>
<accession>A0AAD7JA11</accession>
<keyword evidence="1" id="KW-0812">Transmembrane</keyword>
<dbReference type="EMBL" id="JARKIB010000037">
    <property type="protein sequence ID" value="KAJ7760460.1"/>
    <property type="molecule type" value="Genomic_DNA"/>
</dbReference>
<name>A0AAD7JA11_9AGAR</name>
<keyword evidence="1" id="KW-0472">Membrane</keyword>
<organism evidence="2 3">
    <name type="scientific">Mycena metata</name>
    <dbReference type="NCBI Taxonomy" id="1033252"/>
    <lineage>
        <taxon>Eukaryota</taxon>
        <taxon>Fungi</taxon>
        <taxon>Dikarya</taxon>
        <taxon>Basidiomycota</taxon>
        <taxon>Agaricomycotina</taxon>
        <taxon>Agaricomycetes</taxon>
        <taxon>Agaricomycetidae</taxon>
        <taxon>Agaricales</taxon>
        <taxon>Marasmiineae</taxon>
        <taxon>Mycenaceae</taxon>
        <taxon>Mycena</taxon>
    </lineage>
</organism>
<protein>
    <submittedName>
        <fullName evidence="2">Uncharacterized protein</fullName>
    </submittedName>
</protein>
<dbReference type="AlphaFoldDB" id="A0AAD7JA11"/>
<comment type="caution">
    <text evidence="2">The sequence shown here is derived from an EMBL/GenBank/DDBJ whole genome shotgun (WGS) entry which is preliminary data.</text>
</comment>